<reference evidence="9 11" key="2">
    <citation type="submission" date="2019-02" db="EMBL/GenBank/DDBJ databases">
        <authorList>
            <consortium name="Pathogen Informatics"/>
        </authorList>
    </citation>
    <scope>NUCLEOTIDE SEQUENCE [LARGE SCALE GENOMIC DNA]</scope>
    <source>
        <strain evidence="9 11">3012STDY7078512</strain>
    </source>
</reference>
<dbReference type="OrthoDB" id="7631574at2"/>
<feature type="DNA-binding region" description="OmpR/PhoB-type" evidence="5">
    <location>
        <begin position="129"/>
        <end position="226"/>
    </location>
</feature>
<keyword evidence="10" id="KW-1185">Reference proteome</keyword>
<dbReference type="InterPro" id="IPR001789">
    <property type="entry name" value="Sig_transdc_resp-reg_receiver"/>
</dbReference>
<dbReference type="Proteomes" id="UP000279562">
    <property type="component" value="Unassembled WGS sequence"/>
</dbReference>
<feature type="domain" description="OmpR/PhoB-type" evidence="7">
    <location>
        <begin position="129"/>
        <end position="226"/>
    </location>
</feature>
<accession>A0A3P2A8Y6</accession>
<evidence type="ECO:0000313" key="8">
    <source>
        <dbReference type="EMBL" id="RRD91887.1"/>
    </source>
</evidence>
<gene>
    <name evidence="9" type="primary">ompR</name>
    <name evidence="8" type="ORF">EII33_06330</name>
    <name evidence="9" type="ORF">NCTC7812_00104</name>
</gene>
<dbReference type="Pfam" id="PF00486">
    <property type="entry name" value="Trans_reg_C"/>
    <property type="match status" value="1"/>
</dbReference>
<dbReference type="Gene3D" id="3.40.50.2300">
    <property type="match status" value="1"/>
</dbReference>
<evidence type="ECO:0000256" key="3">
    <source>
        <dbReference type="ARBA" id="ARBA00023125"/>
    </source>
</evidence>
<dbReference type="SMART" id="SM00862">
    <property type="entry name" value="Trans_reg_C"/>
    <property type="match status" value="1"/>
</dbReference>
<dbReference type="PANTHER" id="PTHR48111">
    <property type="entry name" value="REGULATOR OF RPOS"/>
    <property type="match status" value="1"/>
</dbReference>
<reference evidence="8 10" key="1">
    <citation type="submission" date="2018-11" db="EMBL/GenBank/DDBJ databases">
        <title>Genomes From Bacteria Associated with the Canine Oral Cavity: a Test Case for Automated Genome-Based Taxonomic Assignment.</title>
        <authorList>
            <person name="Coil D.A."/>
            <person name="Jospin G."/>
            <person name="Darling A.E."/>
            <person name="Wallis C."/>
            <person name="Davis I.J."/>
            <person name="Harris S."/>
            <person name="Eisen J.A."/>
            <person name="Holcombe L.J."/>
            <person name="O'Flynn C."/>
        </authorList>
    </citation>
    <scope>NUCLEOTIDE SEQUENCE [LARGE SCALE GENOMIC DNA]</scope>
    <source>
        <strain evidence="8 10">OH1047_COT-310</strain>
    </source>
</reference>
<dbReference type="SMART" id="SM00448">
    <property type="entry name" value="REC"/>
    <property type="match status" value="1"/>
</dbReference>
<evidence type="ECO:0000259" key="7">
    <source>
        <dbReference type="PROSITE" id="PS51755"/>
    </source>
</evidence>
<dbReference type="Pfam" id="PF00072">
    <property type="entry name" value="Response_reg"/>
    <property type="match status" value="1"/>
</dbReference>
<dbReference type="EMBL" id="CAACYH010000002">
    <property type="protein sequence ID" value="VFB12619.1"/>
    <property type="molecule type" value="Genomic_DNA"/>
</dbReference>
<dbReference type="InterPro" id="IPR011006">
    <property type="entry name" value="CheY-like_superfamily"/>
</dbReference>
<evidence type="ECO:0000256" key="2">
    <source>
        <dbReference type="ARBA" id="ARBA00023012"/>
    </source>
</evidence>
<dbReference type="Proteomes" id="UP000396835">
    <property type="component" value="Unassembled WGS sequence"/>
</dbReference>
<sequence>MKSLKILFADDDLKYSMLLKRFLEKEGYEVTYAGNGNIALEQFVRVKPDLVLLDINMPGLDGFEVAERIRETDKHVLIFFLSDRSDKADRLQGFQLKANDYLAKPFYPEELIARIRERFAVQLSDVVEDETYSFGNSVFNYSTNEIRTGNNKVLVTSRQADILRLLVLNRNTSVSRDRLLELVWGNSSYANSLALNVQISYLRKALKNDPTVKIESLMKKGYVFVVMGV</sequence>
<dbReference type="PROSITE" id="PS50110">
    <property type="entry name" value="RESPONSE_REGULATORY"/>
    <property type="match status" value="1"/>
</dbReference>
<dbReference type="RefSeq" id="WP_125238983.1">
    <property type="nucleotide sequence ID" value="NZ_CAACYH010000002.1"/>
</dbReference>
<protein>
    <submittedName>
        <fullName evidence="8">DNA-binding response regulator</fullName>
    </submittedName>
    <submittedName>
        <fullName evidence="9">Two component transcriptional regulator, winged helix family</fullName>
    </submittedName>
</protein>
<dbReference type="InterPro" id="IPR001867">
    <property type="entry name" value="OmpR/PhoB-type_DNA-bd"/>
</dbReference>
<dbReference type="InterPro" id="IPR036388">
    <property type="entry name" value="WH-like_DNA-bd_sf"/>
</dbReference>
<dbReference type="Gene3D" id="1.10.10.10">
    <property type="entry name" value="Winged helix-like DNA-binding domain superfamily/Winged helix DNA-binding domain"/>
    <property type="match status" value="1"/>
</dbReference>
<dbReference type="EMBL" id="RQYF01000020">
    <property type="protein sequence ID" value="RRD91887.1"/>
    <property type="molecule type" value="Genomic_DNA"/>
</dbReference>
<name>A0A3P2A8Y6_9BACE</name>
<dbReference type="PANTHER" id="PTHR48111:SF40">
    <property type="entry name" value="PHOSPHATE REGULON TRANSCRIPTIONAL REGULATORY PROTEIN PHOB"/>
    <property type="match status" value="1"/>
</dbReference>
<proteinExistence type="predicted"/>
<dbReference type="InterPro" id="IPR039420">
    <property type="entry name" value="WalR-like"/>
</dbReference>
<dbReference type="GO" id="GO:0000156">
    <property type="term" value="F:phosphorelay response regulator activity"/>
    <property type="evidence" value="ECO:0007669"/>
    <property type="project" value="TreeGrafter"/>
</dbReference>
<dbReference type="CDD" id="cd17574">
    <property type="entry name" value="REC_OmpR"/>
    <property type="match status" value="1"/>
</dbReference>
<evidence type="ECO:0000256" key="5">
    <source>
        <dbReference type="PROSITE-ProRule" id="PRU01091"/>
    </source>
</evidence>
<dbReference type="AlphaFoldDB" id="A0A3P2A8Y6"/>
<evidence type="ECO:0000313" key="11">
    <source>
        <dbReference type="Proteomes" id="UP000396835"/>
    </source>
</evidence>
<feature type="domain" description="Response regulatory" evidence="6">
    <location>
        <begin position="5"/>
        <end position="119"/>
    </location>
</feature>
<evidence type="ECO:0000313" key="9">
    <source>
        <dbReference type="EMBL" id="VFB12619.1"/>
    </source>
</evidence>
<evidence type="ECO:0000256" key="4">
    <source>
        <dbReference type="PROSITE-ProRule" id="PRU00169"/>
    </source>
</evidence>
<dbReference type="GO" id="GO:0006355">
    <property type="term" value="P:regulation of DNA-templated transcription"/>
    <property type="evidence" value="ECO:0007669"/>
    <property type="project" value="InterPro"/>
</dbReference>
<keyword evidence="3 5" id="KW-0238">DNA-binding</keyword>
<dbReference type="PROSITE" id="PS51755">
    <property type="entry name" value="OMPR_PHOB"/>
    <property type="match status" value="1"/>
</dbReference>
<organism evidence="8 10">
    <name type="scientific">Prevotella heparinolytica</name>
    <dbReference type="NCBI Taxonomy" id="28113"/>
    <lineage>
        <taxon>Bacteria</taxon>
        <taxon>Pseudomonadati</taxon>
        <taxon>Bacteroidota</taxon>
        <taxon>Bacteroidia</taxon>
        <taxon>Bacteroidales</taxon>
        <taxon>Bacteroidaceae</taxon>
        <taxon>Bacteroides</taxon>
    </lineage>
</organism>
<evidence type="ECO:0000256" key="1">
    <source>
        <dbReference type="ARBA" id="ARBA00022553"/>
    </source>
</evidence>
<evidence type="ECO:0000259" key="6">
    <source>
        <dbReference type="PROSITE" id="PS50110"/>
    </source>
</evidence>
<dbReference type="CDD" id="cd00383">
    <property type="entry name" value="trans_reg_C"/>
    <property type="match status" value="1"/>
</dbReference>
<feature type="modified residue" description="4-aspartylphosphate" evidence="4">
    <location>
        <position position="54"/>
    </location>
</feature>
<keyword evidence="1 4" id="KW-0597">Phosphoprotein</keyword>
<keyword evidence="2" id="KW-0902">Two-component regulatory system</keyword>
<dbReference type="GO" id="GO:0005829">
    <property type="term" value="C:cytosol"/>
    <property type="evidence" value="ECO:0007669"/>
    <property type="project" value="TreeGrafter"/>
</dbReference>
<evidence type="ECO:0000313" key="10">
    <source>
        <dbReference type="Proteomes" id="UP000279562"/>
    </source>
</evidence>
<dbReference type="SUPFAM" id="SSF52172">
    <property type="entry name" value="CheY-like"/>
    <property type="match status" value="1"/>
</dbReference>
<dbReference type="GO" id="GO:0000976">
    <property type="term" value="F:transcription cis-regulatory region binding"/>
    <property type="evidence" value="ECO:0007669"/>
    <property type="project" value="TreeGrafter"/>
</dbReference>
<dbReference type="GO" id="GO:0032993">
    <property type="term" value="C:protein-DNA complex"/>
    <property type="evidence" value="ECO:0007669"/>
    <property type="project" value="TreeGrafter"/>
</dbReference>